<proteinExistence type="predicted"/>
<comment type="caution">
    <text evidence="1">The sequence shown here is derived from an EMBL/GenBank/DDBJ whole genome shotgun (WGS) entry which is preliminary data.</text>
</comment>
<dbReference type="EMBL" id="AMBO01000227">
    <property type="protein sequence ID" value="EKD04308.1"/>
    <property type="molecule type" value="Genomic_DNA"/>
</dbReference>
<dbReference type="GO" id="GO:0003690">
    <property type="term" value="F:double-stranded DNA binding"/>
    <property type="evidence" value="ECO:0007669"/>
    <property type="project" value="InterPro"/>
</dbReference>
<reference evidence="1 2" key="1">
    <citation type="journal article" date="2012" name="Eukaryot. Cell">
        <title>Genome sequence of the Trichosporon asahii environmental strain CBS 8904.</title>
        <authorList>
            <person name="Yang R.Y."/>
            <person name="Li H.T."/>
            <person name="Zhu H."/>
            <person name="Zhou G.P."/>
            <person name="Wang M."/>
            <person name="Wang L."/>
        </authorList>
    </citation>
    <scope>NUCLEOTIDE SEQUENCE [LARGE SCALE GENOMIC DNA]</scope>
    <source>
        <strain evidence="1 2">CBS 8904</strain>
    </source>
</reference>
<dbReference type="GO" id="GO:0016973">
    <property type="term" value="P:poly(A)+ mRNA export from nucleus"/>
    <property type="evidence" value="ECO:0007669"/>
    <property type="project" value="TreeGrafter"/>
</dbReference>
<dbReference type="InParanoid" id="K1W5V5"/>
<dbReference type="eggNOG" id="KOG2688">
    <property type="taxonomic scope" value="Eukaryota"/>
</dbReference>
<dbReference type="GO" id="GO:0006368">
    <property type="term" value="P:transcription elongation by RNA polymerase II"/>
    <property type="evidence" value="ECO:0007669"/>
    <property type="project" value="TreeGrafter"/>
</dbReference>
<protein>
    <submittedName>
        <fullName evidence="1">Uncharacterized protein</fullName>
    </submittedName>
</protein>
<evidence type="ECO:0000313" key="2">
    <source>
        <dbReference type="Proteomes" id="UP000006757"/>
    </source>
</evidence>
<dbReference type="InterPro" id="IPR045114">
    <property type="entry name" value="Csn12-like"/>
</dbReference>
<sequence>MLTSPFAISSIHILSSSLNRHAQHGGVDKPTIDIGRSGVLARSGSEPGAGDSTLARAPLLDAALRGSSIAPLLVPCEGKDGLARFLSALFAYVKTGAGVNNADEAYGTFKAFLAVHVSILLLSPNAAGGVGYAFPFLNQLILAICRTLVSISHVAANASTKPIRDHASPRGIKDATRQAIEKTMQVSSAHMDSAEWGRQGQDGVGDIMWAVGNILWRLYAQATELSKTFGSLQPSEKARLESRGYMIPRTDVAETYYWRGRLGVVLLDMRGAKWWLDKAWAMCPENAWQQRRAILIRLVPVNLLLGYLPSPALLQQYDLPYAPFIHAFRTGNVAAWRHLIHEHRAWLRARSLWLLLFERGEILVWRNLFRKALSIHYQLNPSAPKNRVETQVFLSAARAAFAGTGEVEDGVLGMPDIVCVVSSLVDQPSTPELTRTEPHSRQPVLLEPLPRYEGCGGWVWRVPAPV</sequence>
<dbReference type="PANTHER" id="PTHR12732:SF8">
    <property type="entry name" value="NUCLEAR MRNA EXPORT PROTEIN THP1"/>
    <property type="match status" value="1"/>
</dbReference>
<keyword evidence="2" id="KW-1185">Reference proteome</keyword>
<dbReference type="OrthoDB" id="5404651at2759"/>
<dbReference type="GO" id="GO:0070390">
    <property type="term" value="C:transcription export complex 2"/>
    <property type="evidence" value="ECO:0007669"/>
    <property type="project" value="TreeGrafter"/>
</dbReference>
<organism evidence="1 2">
    <name type="scientific">Trichosporon asahii var. asahii (strain CBS 8904)</name>
    <name type="common">Yeast</name>
    <dbReference type="NCBI Taxonomy" id="1220162"/>
    <lineage>
        <taxon>Eukaryota</taxon>
        <taxon>Fungi</taxon>
        <taxon>Dikarya</taxon>
        <taxon>Basidiomycota</taxon>
        <taxon>Agaricomycotina</taxon>
        <taxon>Tremellomycetes</taxon>
        <taxon>Trichosporonales</taxon>
        <taxon>Trichosporonaceae</taxon>
        <taxon>Trichosporon</taxon>
    </lineage>
</organism>
<dbReference type="Proteomes" id="UP000006757">
    <property type="component" value="Unassembled WGS sequence"/>
</dbReference>
<dbReference type="GO" id="GO:0003723">
    <property type="term" value="F:RNA binding"/>
    <property type="evidence" value="ECO:0007669"/>
    <property type="project" value="InterPro"/>
</dbReference>
<dbReference type="OMA" id="WFRRRSI"/>
<name>K1W5V5_TRIAC</name>
<dbReference type="FunCoup" id="K1W5V5">
    <property type="interactions" value="8"/>
</dbReference>
<dbReference type="GO" id="GO:0000973">
    <property type="term" value="P:post-transcriptional tethering of RNA polymerase II gene DNA at nuclear periphery"/>
    <property type="evidence" value="ECO:0007669"/>
    <property type="project" value="TreeGrafter"/>
</dbReference>
<dbReference type="HOGENOM" id="CLU_578723_0_0_1"/>
<accession>K1W5V5</accession>
<dbReference type="AlphaFoldDB" id="K1W5V5"/>
<dbReference type="STRING" id="1220162.K1W5V5"/>
<gene>
    <name evidence="1" type="ORF">A1Q2_01339</name>
</gene>
<dbReference type="PANTHER" id="PTHR12732">
    <property type="entry name" value="UNCHARACTERIZED PROTEASOME COMPONENT REGION PCI-CONTAINING"/>
    <property type="match status" value="1"/>
</dbReference>
<evidence type="ECO:0000313" key="1">
    <source>
        <dbReference type="EMBL" id="EKD04308.1"/>
    </source>
</evidence>